<organism evidence="1 2">
    <name type="scientific">Lactiplantibacillus plantarum subsp. plantarum</name>
    <dbReference type="NCBI Taxonomy" id="337330"/>
    <lineage>
        <taxon>Bacteria</taxon>
        <taxon>Bacillati</taxon>
        <taxon>Bacillota</taxon>
        <taxon>Bacilli</taxon>
        <taxon>Lactobacillales</taxon>
        <taxon>Lactobacillaceae</taxon>
        <taxon>Lactiplantibacillus</taxon>
    </lineage>
</organism>
<evidence type="ECO:0000313" key="1">
    <source>
        <dbReference type="EMBL" id="POD88806.1"/>
    </source>
</evidence>
<gene>
    <name evidence="1" type="ORF">S101258_00465</name>
</gene>
<comment type="caution">
    <text evidence="1">The sequence shown here is derived from an EMBL/GenBank/DDBJ whole genome shotgun (WGS) entry which is preliminary data.</text>
</comment>
<name>A0A2S3U992_LACPN</name>
<accession>A0A2S3U992</accession>
<protein>
    <submittedName>
        <fullName evidence="1">Uncharacterized protein</fullName>
    </submittedName>
</protein>
<dbReference type="AlphaFoldDB" id="A0A2S3U992"/>
<proteinExistence type="predicted"/>
<dbReference type="EMBL" id="NKCZ01000060">
    <property type="protein sequence ID" value="POD88806.1"/>
    <property type="molecule type" value="Genomic_DNA"/>
</dbReference>
<reference evidence="1 2" key="1">
    <citation type="submission" date="2017-06" db="EMBL/GenBank/DDBJ databases">
        <title>Genome sequence of Lactobacillus plantarum subsp. plantarum strain SRCM101258.</title>
        <authorList>
            <person name="Cho S.H."/>
        </authorList>
    </citation>
    <scope>NUCLEOTIDE SEQUENCE [LARGE SCALE GENOMIC DNA]</scope>
    <source>
        <strain evidence="1 2">SRCM101258</strain>
    </source>
</reference>
<sequence length="151" mass="17240">METGVHLVHQNADGYLHCYRVSEVEVDRSTGLKSITAYDLLLWNLKHLVPDSKTMVNPTSQDVMEYLLGDSDFVINSDEYTGESEDDSGVLVMRLRYFYCELFTTNALQDFDLEIRSYVEVSQGKVINKYVDIVSELGDQSTETSRISFQC</sequence>
<dbReference type="Proteomes" id="UP000236990">
    <property type="component" value="Unassembled WGS sequence"/>
</dbReference>
<evidence type="ECO:0000313" key="2">
    <source>
        <dbReference type="Proteomes" id="UP000236990"/>
    </source>
</evidence>